<keyword evidence="2" id="KW-1185">Reference proteome</keyword>
<accession>A0AAV7TTQ5</accession>
<reference evidence="1" key="1">
    <citation type="journal article" date="2022" name="bioRxiv">
        <title>Sequencing and chromosome-scale assembly of the giantPleurodeles waltlgenome.</title>
        <authorList>
            <person name="Brown T."/>
            <person name="Elewa A."/>
            <person name="Iarovenko S."/>
            <person name="Subramanian E."/>
            <person name="Araus A.J."/>
            <person name="Petzold A."/>
            <person name="Susuki M."/>
            <person name="Suzuki K.-i.T."/>
            <person name="Hayashi T."/>
            <person name="Toyoda A."/>
            <person name="Oliveira C."/>
            <person name="Osipova E."/>
            <person name="Leigh N.D."/>
            <person name="Simon A."/>
            <person name="Yun M.H."/>
        </authorList>
    </citation>
    <scope>NUCLEOTIDE SEQUENCE</scope>
    <source>
        <strain evidence="1">20211129_DDA</strain>
        <tissue evidence="1">Liver</tissue>
    </source>
</reference>
<proteinExistence type="predicted"/>
<gene>
    <name evidence="1" type="ORF">NDU88_005333</name>
</gene>
<organism evidence="1 2">
    <name type="scientific">Pleurodeles waltl</name>
    <name type="common">Iberian ribbed newt</name>
    <dbReference type="NCBI Taxonomy" id="8319"/>
    <lineage>
        <taxon>Eukaryota</taxon>
        <taxon>Metazoa</taxon>
        <taxon>Chordata</taxon>
        <taxon>Craniata</taxon>
        <taxon>Vertebrata</taxon>
        <taxon>Euteleostomi</taxon>
        <taxon>Amphibia</taxon>
        <taxon>Batrachia</taxon>
        <taxon>Caudata</taxon>
        <taxon>Salamandroidea</taxon>
        <taxon>Salamandridae</taxon>
        <taxon>Pleurodelinae</taxon>
        <taxon>Pleurodeles</taxon>
    </lineage>
</organism>
<evidence type="ECO:0000313" key="2">
    <source>
        <dbReference type="Proteomes" id="UP001066276"/>
    </source>
</evidence>
<name>A0AAV7TTQ5_PLEWA</name>
<protein>
    <submittedName>
        <fullName evidence="1">Uncharacterized protein</fullName>
    </submittedName>
</protein>
<comment type="caution">
    <text evidence="1">The sequence shown here is derived from an EMBL/GenBank/DDBJ whole genome shotgun (WGS) entry which is preliminary data.</text>
</comment>
<dbReference type="Proteomes" id="UP001066276">
    <property type="component" value="Chromosome 3_2"/>
</dbReference>
<evidence type="ECO:0000313" key="1">
    <source>
        <dbReference type="EMBL" id="KAJ1180109.1"/>
    </source>
</evidence>
<dbReference type="EMBL" id="JANPWB010000006">
    <property type="protein sequence ID" value="KAJ1180109.1"/>
    <property type="molecule type" value="Genomic_DNA"/>
</dbReference>
<dbReference type="AlphaFoldDB" id="A0AAV7TTQ5"/>
<sequence>MADGQESDDVVPGWMQGVNRLRTSRGCMGLWLCPRSACLPLTLLATIHAMQHWAIRMSLGYGPCPLADSPEVHIAADFALLVAHHARLLPLSLHNTSVEISLIAVPTAWAQGGGRIT</sequence>